<feature type="region of interest" description="Disordered" evidence="1">
    <location>
        <begin position="41"/>
        <end position="70"/>
    </location>
</feature>
<feature type="signal peptide" evidence="2">
    <location>
        <begin position="1"/>
        <end position="17"/>
    </location>
</feature>
<protein>
    <recommendedName>
        <fullName evidence="5">Secreted protein</fullName>
    </recommendedName>
</protein>
<evidence type="ECO:0008006" key="5">
    <source>
        <dbReference type="Google" id="ProtNLM"/>
    </source>
</evidence>
<reference evidence="3" key="1">
    <citation type="journal article" date="2020" name="New Phytol.">
        <title>Comparative genomics reveals dynamic genome evolution in host specialist ectomycorrhizal fungi.</title>
        <authorList>
            <person name="Lofgren L.A."/>
            <person name="Nguyen N.H."/>
            <person name="Vilgalys R."/>
            <person name="Ruytinx J."/>
            <person name="Liao H.L."/>
            <person name="Branco S."/>
            <person name="Kuo A."/>
            <person name="LaButti K."/>
            <person name="Lipzen A."/>
            <person name="Andreopoulos W."/>
            <person name="Pangilinan J."/>
            <person name="Riley R."/>
            <person name="Hundley H."/>
            <person name="Na H."/>
            <person name="Barry K."/>
            <person name="Grigoriev I.V."/>
            <person name="Stajich J.E."/>
            <person name="Kennedy P.G."/>
        </authorList>
    </citation>
    <scope>NUCLEOTIDE SEQUENCE</scope>
    <source>
        <strain evidence="3">DOB743</strain>
    </source>
</reference>
<organism evidence="3 4">
    <name type="scientific">Suillus placidus</name>
    <dbReference type="NCBI Taxonomy" id="48579"/>
    <lineage>
        <taxon>Eukaryota</taxon>
        <taxon>Fungi</taxon>
        <taxon>Dikarya</taxon>
        <taxon>Basidiomycota</taxon>
        <taxon>Agaricomycotina</taxon>
        <taxon>Agaricomycetes</taxon>
        <taxon>Agaricomycetidae</taxon>
        <taxon>Boletales</taxon>
        <taxon>Suillineae</taxon>
        <taxon>Suillaceae</taxon>
        <taxon>Suillus</taxon>
    </lineage>
</organism>
<gene>
    <name evidence="3" type="ORF">EV702DRAFT_1138902</name>
</gene>
<keyword evidence="4" id="KW-1185">Reference proteome</keyword>
<dbReference type="AlphaFoldDB" id="A0A9P7CYF6"/>
<comment type="caution">
    <text evidence="3">The sequence shown here is derived from an EMBL/GenBank/DDBJ whole genome shotgun (WGS) entry which is preliminary data.</text>
</comment>
<name>A0A9P7CYF6_9AGAM</name>
<proteinExistence type="predicted"/>
<accession>A0A9P7CYF6</accession>
<evidence type="ECO:0000256" key="2">
    <source>
        <dbReference type="SAM" id="SignalP"/>
    </source>
</evidence>
<feature type="compositionally biased region" description="Pro residues" evidence="1">
    <location>
        <begin position="53"/>
        <end position="63"/>
    </location>
</feature>
<sequence length="80" mass="8788">MHKVIDLAVLFVELVNCAPLDHAICWPLPFTAPSLDSHYTSNVHTTPPLQHLPAPPQPAPVNHPQPNEARGQRFLCPLGL</sequence>
<dbReference type="Proteomes" id="UP000714275">
    <property type="component" value="Unassembled WGS sequence"/>
</dbReference>
<evidence type="ECO:0000313" key="3">
    <source>
        <dbReference type="EMBL" id="KAG1770588.1"/>
    </source>
</evidence>
<evidence type="ECO:0000313" key="4">
    <source>
        <dbReference type="Proteomes" id="UP000714275"/>
    </source>
</evidence>
<feature type="chain" id="PRO_5040292765" description="Secreted protein" evidence="2">
    <location>
        <begin position="18"/>
        <end position="80"/>
    </location>
</feature>
<keyword evidence="2" id="KW-0732">Signal</keyword>
<dbReference type="EMBL" id="JABBWD010000064">
    <property type="protein sequence ID" value="KAG1770588.1"/>
    <property type="molecule type" value="Genomic_DNA"/>
</dbReference>
<evidence type="ECO:0000256" key="1">
    <source>
        <dbReference type="SAM" id="MobiDB-lite"/>
    </source>
</evidence>